<dbReference type="Pfam" id="PF07352">
    <property type="entry name" value="Phage_Mu_Gam"/>
    <property type="match status" value="1"/>
</dbReference>
<dbReference type="SUPFAM" id="SSF161266">
    <property type="entry name" value="Gam-like"/>
    <property type="match status" value="1"/>
</dbReference>
<dbReference type="EMBL" id="CP008796">
    <property type="protein sequence ID" value="AIH04458.1"/>
    <property type="molecule type" value="Genomic_DNA"/>
</dbReference>
<accession>A0A075WVF9</accession>
<evidence type="ECO:0008006" key="4">
    <source>
        <dbReference type="Google" id="ProtNLM"/>
    </source>
</evidence>
<dbReference type="STRING" id="289377.HL41_06955"/>
<organism evidence="2 3">
    <name type="scientific">Thermodesulfobacterium commune DSM 2178</name>
    <dbReference type="NCBI Taxonomy" id="289377"/>
    <lineage>
        <taxon>Bacteria</taxon>
        <taxon>Pseudomonadati</taxon>
        <taxon>Thermodesulfobacteriota</taxon>
        <taxon>Thermodesulfobacteria</taxon>
        <taxon>Thermodesulfobacteriales</taxon>
        <taxon>Thermodesulfobacteriaceae</taxon>
        <taxon>Thermodesulfobacterium</taxon>
    </lineage>
</organism>
<evidence type="ECO:0000313" key="3">
    <source>
        <dbReference type="Proteomes" id="UP000028481"/>
    </source>
</evidence>
<dbReference type="GO" id="GO:0003690">
    <property type="term" value="F:double-stranded DNA binding"/>
    <property type="evidence" value="ECO:0007669"/>
    <property type="project" value="InterPro"/>
</dbReference>
<dbReference type="AlphaFoldDB" id="A0A075WVF9"/>
<dbReference type="RefSeq" id="WP_001259312.1">
    <property type="nucleotide sequence ID" value="NZ_CP008796.1"/>
</dbReference>
<evidence type="ECO:0000313" key="2">
    <source>
        <dbReference type="EMBL" id="AIH04458.1"/>
    </source>
</evidence>
<keyword evidence="1" id="KW-0175">Coiled coil</keyword>
<evidence type="ECO:0000256" key="1">
    <source>
        <dbReference type="SAM" id="Coils"/>
    </source>
</evidence>
<proteinExistence type="predicted"/>
<gene>
    <name evidence="2" type="ORF">HL41_06955</name>
</gene>
<dbReference type="OrthoDB" id="5461114at2"/>
<protein>
    <recommendedName>
        <fullName evidence="4">Host-nuclease inhibitor protein Gam</fullName>
    </recommendedName>
</protein>
<feature type="coiled-coil region" evidence="1">
    <location>
        <begin position="28"/>
        <end position="113"/>
    </location>
</feature>
<dbReference type="HOGENOM" id="CLU_1626279_0_0_0"/>
<dbReference type="InterPro" id="IPR009951">
    <property type="entry name" value="Host-nuc_inhib_Gam"/>
</dbReference>
<dbReference type="GO" id="GO:0042262">
    <property type="term" value="P:DNA protection"/>
    <property type="evidence" value="ECO:0007669"/>
    <property type="project" value="InterPro"/>
</dbReference>
<reference evidence="2 3" key="1">
    <citation type="journal article" date="2015" name="Genome Announc.">
        <title>Genome Sequence of a Sulfate-Reducing Thermophilic Bacterium, Thermodesulfobacterium commune DSM 2178T (Phylum Thermodesulfobacteria).</title>
        <authorList>
            <person name="Bhatnagar S."/>
            <person name="Badger J.H."/>
            <person name="Madupu R."/>
            <person name="Khouri H.M."/>
            <person name="O'Connor E.M."/>
            <person name="Robb F.T."/>
            <person name="Ward N.L."/>
            <person name="Eisen J.A."/>
        </authorList>
    </citation>
    <scope>NUCLEOTIDE SEQUENCE [LARGE SCALE GENOMIC DNA]</scope>
    <source>
        <strain evidence="2 3">DSM 2178</strain>
    </source>
</reference>
<dbReference type="KEGG" id="tcm:HL41_06955"/>
<dbReference type="PaxDb" id="289377-HL41_06955"/>
<name>A0A075WVF9_9BACT</name>
<dbReference type="Proteomes" id="UP000028481">
    <property type="component" value="Chromosome"/>
</dbReference>
<sequence>MRTKKAKKMMDHLIYKIESLLYAIKEERDFLSKVEAEYERELEALKAKYYPEIEKRKNTLKNLEQELEKFAKANAGKLFQDGDIVETSIGRIIREIKVAVKRARGVLEKLEQLGWDEAIIIQKKVNWDVLETWPEEKLIACGTERVTKVKITYELYGEEDGNR</sequence>
<keyword evidence="3" id="KW-1185">Reference proteome</keyword>